<proteinExistence type="predicted"/>
<dbReference type="PANTHER" id="PTHR18898:SF2">
    <property type="entry name" value="NUCLEOPROTEIN TPR"/>
    <property type="match status" value="1"/>
</dbReference>
<feature type="coiled-coil region" evidence="4">
    <location>
        <begin position="72"/>
        <end position="120"/>
    </location>
</feature>
<feature type="coiled-coil region" evidence="4">
    <location>
        <begin position="209"/>
        <end position="236"/>
    </location>
</feature>
<sequence length="420" mass="47703">MTQNHNSLQANLKALQTSLASQTHQLTQELTIVQHVNDQIAKQEATYSTKTNSLHRLVEVSEAREKQAKDFVENMERDWTELSERADEREANVKADIEKERRAREEAENKIEQLEKVLDKIGWGELPIPGRGAARTPSRRTSGVFDEVHDRLVSLSPTIAMVSKTQKSIKNFTEVYAHYVQLQDLYEKKNMDVAMENILAQLEERAPVLSQQRIEYERIQSEASQLASKLAQAISDRDVQYQAAHDNLDDLGLQVRALLKEIGRPDDRNLSSDEDLENVIAAEVVEDVITNNLILFRSIDKVQLQNQSLRRIVRGMGAKMEQAEKKQKAKMEEEQAEAVREAHEPMENLVAELDRQKKHSDNVIQAYVKERDALKAIIARSNHNEGHTDIPTDSSEICVSDVSSSVAKELAGIQSQFDTY</sequence>
<dbReference type="GO" id="GO:0006406">
    <property type="term" value="P:mRNA export from nucleus"/>
    <property type="evidence" value="ECO:0007669"/>
    <property type="project" value="TreeGrafter"/>
</dbReference>
<evidence type="ECO:0000256" key="3">
    <source>
        <dbReference type="ARBA" id="ARBA00023242"/>
    </source>
</evidence>
<name>A0A1Q3EI95_LENED</name>
<feature type="domain" description="NUA/TPR/MLP1-2-like" evidence="5">
    <location>
        <begin position="228"/>
        <end position="325"/>
    </location>
</feature>
<reference evidence="6 7" key="1">
    <citation type="submission" date="2016-08" db="EMBL/GenBank/DDBJ databases">
        <authorList>
            <consortium name="Lentinula edodes genome sequencing consortium"/>
            <person name="Sakamoto Y."/>
            <person name="Nakade K."/>
            <person name="Sato S."/>
            <person name="Yoshida Y."/>
            <person name="Miyazaki K."/>
            <person name="Natsume S."/>
            <person name="Konno N."/>
        </authorList>
    </citation>
    <scope>NUCLEOTIDE SEQUENCE [LARGE SCALE GENOMIC DNA]</scope>
    <source>
        <strain evidence="6 7">NBRC 111202</strain>
    </source>
</reference>
<dbReference type="EMBL" id="BDGU01000362">
    <property type="protein sequence ID" value="GAW06910.1"/>
    <property type="molecule type" value="Genomic_DNA"/>
</dbReference>
<keyword evidence="7" id="KW-1185">Reference proteome</keyword>
<evidence type="ECO:0000259" key="5">
    <source>
        <dbReference type="Pfam" id="PF25785"/>
    </source>
</evidence>
<dbReference type="Proteomes" id="UP000188533">
    <property type="component" value="Unassembled WGS sequence"/>
</dbReference>
<dbReference type="InterPro" id="IPR057974">
    <property type="entry name" value="NUA/TPR/MLP1-2-like_dom"/>
</dbReference>
<dbReference type="AlphaFoldDB" id="A0A1Q3EI95"/>
<comment type="caution">
    <text evidence="6">The sequence shown here is derived from an EMBL/GenBank/DDBJ whole genome shotgun (WGS) entry which is preliminary data.</text>
</comment>
<evidence type="ECO:0000256" key="2">
    <source>
        <dbReference type="ARBA" id="ARBA00023054"/>
    </source>
</evidence>
<dbReference type="GO" id="GO:0017056">
    <property type="term" value="F:structural constituent of nuclear pore"/>
    <property type="evidence" value="ECO:0007669"/>
    <property type="project" value="TreeGrafter"/>
</dbReference>
<comment type="subcellular location">
    <subcellularLocation>
        <location evidence="1">Nucleus</location>
    </subcellularLocation>
</comment>
<accession>A0A1Q3EI95</accession>
<keyword evidence="2 4" id="KW-0175">Coiled coil</keyword>
<protein>
    <submittedName>
        <fullName evidence="6">Filament-forming protein</fullName>
    </submittedName>
</protein>
<dbReference type="GO" id="GO:0005643">
    <property type="term" value="C:nuclear pore"/>
    <property type="evidence" value="ECO:0007669"/>
    <property type="project" value="TreeGrafter"/>
</dbReference>
<feature type="coiled-coil region" evidence="4">
    <location>
        <begin position="306"/>
        <end position="342"/>
    </location>
</feature>
<evidence type="ECO:0000256" key="4">
    <source>
        <dbReference type="SAM" id="Coils"/>
    </source>
</evidence>
<dbReference type="Pfam" id="PF25785">
    <property type="entry name" value="TPR"/>
    <property type="match status" value="1"/>
</dbReference>
<evidence type="ECO:0000313" key="7">
    <source>
        <dbReference type="Proteomes" id="UP000188533"/>
    </source>
</evidence>
<reference evidence="6 7" key="2">
    <citation type="submission" date="2017-02" db="EMBL/GenBank/DDBJ databases">
        <title>A genome survey and senescence transcriptome analysis in Lentinula edodes.</title>
        <authorList>
            <person name="Sakamoto Y."/>
            <person name="Nakade K."/>
            <person name="Sato S."/>
            <person name="Yoshida Y."/>
            <person name="Miyazaki K."/>
            <person name="Natsume S."/>
            <person name="Konno N."/>
        </authorList>
    </citation>
    <scope>NUCLEOTIDE SEQUENCE [LARGE SCALE GENOMIC DNA]</scope>
    <source>
        <strain evidence="6 7">NBRC 111202</strain>
    </source>
</reference>
<evidence type="ECO:0000313" key="6">
    <source>
        <dbReference type="EMBL" id="GAW06910.1"/>
    </source>
</evidence>
<evidence type="ECO:0000256" key="1">
    <source>
        <dbReference type="ARBA" id="ARBA00004123"/>
    </source>
</evidence>
<organism evidence="6 7">
    <name type="scientific">Lentinula edodes</name>
    <name type="common">Shiitake mushroom</name>
    <name type="synonym">Lentinus edodes</name>
    <dbReference type="NCBI Taxonomy" id="5353"/>
    <lineage>
        <taxon>Eukaryota</taxon>
        <taxon>Fungi</taxon>
        <taxon>Dikarya</taxon>
        <taxon>Basidiomycota</taxon>
        <taxon>Agaricomycotina</taxon>
        <taxon>Agaricomycetes</taxon>
        <taxon>Agaricomycetidae</taxon>
        <taxon>Agaricales</taxon>
        <taxon>Marasmiineae</taxon>
        <taxon>Omphalotaceae</taxon>
        <taxon>Lentinula</taxon>
    </lineage>
</organism>
<gene>
    <name evidence="6" type="ORF">LENED_008865</name>
</gene>
<dbReference type="STRING" id="5353.A0A1Q3EI95"/>
<keyword evidence="3" id="KW-0539">Nucleus</keyword>
<dbReference type="PANTHER" id="PTHR18898">
    <property type="entry name" value="NUCLEOPROTEIN TPR-RELATED"/>
    <property type="match status" value="1"/>
</dbReference>